<keyword evidence="12" id="KW-0395">Inflammatory response</keyword>
<evidence type="ECO:0000313" key="19">
    <source>
        <dbReference type="Proteomes" id="UP000002279"/>
    </source>
</evidence>
<evidence type="ECO:0000256" key="3">
    <source>
        <dbReference type="ARBA" id="ARBA00015012"/>
    </source>
</evidence>
<dbReference type="GO" id="GO:0032735">
    <property type="term" value="P:positive regulation of interleukin-12 production"/>
    <property type="evidence" value="ECO:0007669"/>
    <property type="project" value="Ensembl"/>
</dbReference>
<evidence type="ECO:0000256" key="2">
    <source>
        <dbReference type="ARBA" id="ARBA00007432"/>
    </source>
</evidence>
<dbReference type="GO" id="GO:0032819">
    <property type="term" value="P:positive regulation of natural killer cell proliferation"/>
    <property type="evidence" value="ECO:0007669"/>
    <property type="project" value="Ensembl"/>
</dbReference>
<comment type="similarity">
    <text evidence="2">Belongs to the IL-6 superfamily.</text>
</comment>
<evidence type="ECO:0000256" key="15">
    <source>
        <dbReference type="ARBA" id="ARBA00046461"/>
    </source>
</evidence>
<dbReference type="GO" id="GO:0070743">
    <property type="term" value="C:interleukin-23 complex"/>
    <property type="evidence" value="ECO:0000318"/>
    <property type="project" value="GO_Central"/>
</dbReference>
<feature type="region of interest" description="Disordered" evidence="16">
    <location>
        <begin position="55"/>
        <end position="77"/>
    </location>
</feature>
<reference evidence="18 19" key="1">
    <citation type="journal article" date="2008" name="Nature">
        <title>Genome analysis of the platypus reveals unique signatures of evolution.</title>
        <authorList>
            <person name="Warren W.C."/>
            <person name="Hillier L.W."/>
            <person name="Marshall Graves J.A."/>
            <person name="Birney E."/>
            <person name="Ponting C.P."/>
            <person name="Grutzner F."/>
            <person name="Belov K."/>
            <person name="Miller W."/>
            <person name="Clarke L."/>
            <person name="Chinwalla A.T."/>
            <person name="Yang S.P."/>
            <person name="Heger A."/>
            <person name="Locke D.P."/>
            <person name="Miethke P."/>
            <person name="Waters P.D."/>
            <person name="Veyrunes F."/>
            <person name="Fulton L."/>
            <person name="Fulton B."/>
            <person name="Graves T."/>
            <person name="Wallis J."/>
            <person name="Puente X.S."/>
            <person name="Lopez-Otin C."/>
            <person name="Ordonez G.R."/>
            <person name="Eichler E.E."/>
            <person name="Chen L."/>
            <person name="Cheng Z."/>
            <person name="Deakin J.E."/>
            <person name="Alsop A."/>
            <person name="Thompson K."/>
            <person name="Kirby P."/>
            <person name="Papenfuss A.T."/>
            <person name="Wakefield M.J."/>
            <person name="Olender T."/>
            <person name="Lancet D."/>
            <person name="Huttley G.A."/>
            <person name="Smit A.F."/>
            <person name="Pask A."/>
            <person name="Temple-Smith P."/>
            <person name="Batzer M.A."/>
            <person name="Walker J.A."/>
            <person name="Konkel M.K."/>
            <person name="Harris R.S."/>
            <person name="Whittington C.M."/>
            <person name="Wong E.S."/>
            <person name="Gemmell N.J."/>
            <person name="Buschiazzo E."/>
            <person name="Vargas Jentzsch I.M."/>
            <person name="Merkel A."/>
            <person name="Schmitz J."/>
            <person name="Zemann A."/>
            <person name="Churakov G."/>
            <person name="Kriegs J.O."/>
            <person name="Brosius J."/>
            <person name="Murchison E.P."/>
            <person name="Sachidanandam R."/>
            <person name="Smith C."/>
            <person name="Hannon G.J."/>
            <person name="Tsend-Ayush E."/>
            <person name="McMillan D."/>
            <person name="Attenborough R."/>
            <person name="Rens W."/>
            <person name="Ferguson-Smith M."/>
            <person name="Lefevre C.M."/>
            <person name="Sharp J.A."/>
            <person name="Nicholas K.R."/>
            <person name="Ray D.A."/>
            <person name="Kube M."/>
            <person name="Reinhardt R."/>
            <person name="Pringle T.H."/>
            <person name="Taylor J."/>
            <person name="Jones R.C."/>
            <person name="Nixon B."/>
            <person name="Dacheux J.L."/>
            <person name="Niwa H."/>
            <person name="Sekita Y."/>
            <person name="Huang X."/>
            <person name="Stark A."/>
            <person name="Kheradpour P."/>
            <person name="Kellis M."/>
            <person name="Flicek P."/>
            <person name="Chen Y."/>
            <person name="Webber C."/>
            <person name="Hardison R."/>
            <person name="Nelson J."/>
            <person name="Hallsworth-Pepin K."/>
            <person name="Delehaunty K."/>
            <person name="Markovic C."/>
            <person name="Minx P."/>
            <person name="Feng Y."/>
            <person name="Kremitzki C."/>
            <person name="Mitreva M."/>
            <person name="Glasscock J."/>
            <person name="Wylie T."/>
            <person name="Wohldmann P."/>
            <person name="Thiru P."/>
            <person name="Nhan M.N."/>
            <person name="Pohl C.S."/>
            <person name="Smith S.M."/>
            <person name="Hou S."/>
            <person name="Nefedov M."/>
            <person name="de Jong P.J."/>
            <person name="Renfree M.B."/>
            <person name="Mardis E.R."/>
            <person name="Wilson R.K."/>
        </authorList>
    </citation>
    <scope>NUCLEOTIDE SEQUENCE [LARGE SCALE GENOMIC DNA]</scope>
    <source>
        <strain evidence="18 19">Glennie</strain>
    </source>
</reference>
<dbReference type="GO" id="GO:0050829">
    <property type="term" value="P:defense response to Gram-negative bacterium"/>
    <property type="evidence" value="ECO:0007669"/>
    <property type="project" value="Ensembl"/>
</dbReference>
<dbReference type="PANTHER" id="PTHR15947">
    <property type="entry name" value="SGRF"/>
    <property type="match status" value="1"/>
</dbReference>
<dbReference type="GO" id="GO:0002827">
    <property type="term" value="P:positive regulation of T-helper 1 type immune response"/>
    <property type="evidence" value="ECO:0000318"/>
    <property type="project" value="GO_Central"/>
</dbReference>
<reference evidence="18" key="2">
    <citation type="submission" date="2025-08" db="UniProtKB">
        <authorList>
            <consortium name="Ensembl"/>
        </authorList>
    </citation>
    <scope>IDENTIFICATION</scope>
    <source>
        <strain evidence="18">Glennie</strain>
    </source>
</reference>
<evidence type="ECO:0000256" key="6">
    <source>
        <dbReference type="ARBA" id="ARBA00022588"/>
    </source>
</evidence>
<evidence type="ECO:0000256" key="11">
    <source>
        <dbReference type="ARBA" id="ARBA00023157"/>
    </source>
</evidence>
<evidence type="ECO:0000256" key="7">
    <source>
        <dbReference type="ARBA" id="ARBA00022729"/>
    </source>
</evidence>
<keyword evidence="10" id="KW-0797">Tissue remodeling</keyword>
<evidence type="ECO:0000256" key="4">
    <source>
        <dbReference type="ARBA" id="ARBA00022514"/>
    </source>
</evidence>
<dbReference type="GO" id="GO:0005125">
    <property type="term" value="F:cytokine activity"/>
    <property type="evidence" value="ECO:0007669"/>
    <property type="project" value="UniProtKB-KW"/>
</dbReference>
<dbReference type="GeneTree" id="ENSGT00390000006482"/>
<dbReference type="InterPro" id="IPR010831">
    <property type="entry name" value="IL-23_alpha"/>
</dbReference>
<evidence type="ECO:0000256" key="16">
    <source>
        <dbReference type="SAM" id="MobiDB-lite"/>
    </source>
</evidence>
<sequence length="183" mass="19906">MTGLRLLVLVLLLQPAENRAVPGRASLAWGQCQQLAQSITTLAWGIRPLGEHMEMPREEGERKAEDPTPQIQCSDRCDPDGLGSDGELCLRRLQEALTFYGHLLGSDLFSGQPQPGPVGQLRSDLLDLGRLLQVEPDSGVPTPAWEPSPTWQRPFLQHKVLRGLRAFAAGAARVFSHGAATLG</sequence>
<dbReference type="Gene3D" id="1.20.1250.10">
    <property type="match status" value="1"/>
</dbReference>
<dbReference type="GO" id="GO:0002230">
    <property type="term" value="P:positive regulation of defense response to virus by host"/>
    <property type="evidence" value="ECO:0000318"/>
    <property type="project" value="GO_Central"/>
</dbReference>
<dbReference type="Ensembl" id="ENSOANT00000020160.3">
    <property type="protein sequence ID" value="ENSOANP00000020157.3"/>
    <property type="gene ID" value="ENSOANG00000012738.3"/>
</dbReference>
<dbReference type="PANTHER" id="PTHR15947:SF0">
    <property type="entry name" value="INTERLEUKIN-23 SUBUNIT ALPHA"/>
    <property type="match status" value="1"/>
</dbReference>
<feature type="signal peptide" evidence="17">
    <location>
        <begin position="1"/>
        <end position="20"/>
    </location>
</feature>
<dbReference type="GO" id="GO:0032760">
    <property type="term" value="P:positive regulation of tumor necrosis factor production"/>
    <property type="evidence" value="ECO:0007669"/>
    <property type="project" value="Ensembl"/>
</dbReference>
<dbReference type="HOGENOM" id="CLU_122915_0_0_1"/>
<name>F6V356_ORNAN</name>
<evidence type="ECO:0000256" key="9">
    <source>
        <dbReference type="ARBA" id="ARBA00023118"/>
    </source>
</evidence>
<keyword evidence="11" id="KW-1015">Disulfide bond</keyword>
<dbReference type="GO" id="GO:0045519">
    <property type="term" value="F:interleukin-23 receptor binding"/>
    <property type="evidence" value="ECO:0007669"/>
    <property type="project" value="Ensembl"/>
</dbReference>
<dbReference type="GO" id="GO:0042104">
    <property type="term" value="P:positive regulation of activated T cell proliferation"/>
    <property type="evidence" value="ECO:0007669"/>
    <property type="project" value="Ensembl"/>
</dbReference>
<comment type="function">
    <text evidence="14">Associates with IL12B to form the pro-inflammatory cytokine IL-23 that plays different roles in innate and adaptive immunity. Released by antigen-presenting cells such as dendritic cells or macrophages, binds to a heterodimeric receptor complex composed of IL12RB1 and IL23R to activate JAK2 and TYK2 which then phosphorylate the receptor to form a docking site leading to the phosphorylation of STAT3 and STAT4. This process leads to activation of several pathways including p38 MAPK or NF-kappa-B and promotes the production of pro-inflammatory cytokines such as interleukin-17A/IL17A. In turn, participates in the early and effective intracellular bacterial clearance. Promotes the expansion and survival of T-helper 17 cells, a CD4-positive helper T-cell subset that produces IL-17, as well as other IL-17-producing cells.</text>
</comment>
<dbReference type="InParanoid" id="F6V356"/>
<dbReference type="GO" id="GO:0032733">
    <property type="term" value="P:positive regulation of interleukin-10 production"/>
    <property type="evidence" value="ECO:0007669"/>
    <property type="project" value="Ensembl"/>
</dbReference>
<evidence type="ECO:0000256" key="10">
    <source>
        <dbReference type="ARBA" id="ARBA00023148"/>
    </source>
</evidence>
<evidence type="ECO:0000313" key="18">
    <source>
        <dbReference type="Ensembl" id="ENSOANP00000020157.3"/>
    </source>
</evidence>
<dbReference type="Pfam" id="PF16649">
    <property type="entry name" value="IL23"/>
    <property type="match status" value="1"/>
</dbReference>
<dbReference type="GO" id="GO:0042102">
    <property type="term" value="P:positive regulation of T cell proliferation"/>
    <property type="evidence" value="ECO:0000318"/>
    <property type="project" value="GO_Central"/>
</dbReference>
<dbReference type="GO" id="GO:0006954">
    <property type="term" value="P:inflammatory response"/>
    <property type="evidence" value="ECO:0007669"/>
    <property type="project" value="UniProtKB-KW"/>
</dbReference>
<evidence type="ECO:0000256" key="8">
    <source>
        <dbReference type="ARBA" id="ARBA00022859"/>
    </source>
</evidence>
<dbReference type="GO" id="GO:0007259">
    <property type="term" value="P:cell surface receptor signaling pathway via JAK-STAT"/>
    <property type="evidence" value="ECO:0007669"/>
    <property type="project" value="Ensembl"/>
</dbReference>
<reference evidence="18" key="3">
    <citation type="submission" date="2025-09" db="UniProtKB">
        <authorList>
            <consortium name="Ensembl"/>
        </authorList>
    </citation>
    <scope>IDENTIFICATION</scope>
    <source>
        <strain evidence="18">Glennie</strain>
    </source>
</reference>
<dbReference type="GO" id="GO:0051142">
    <property type="term" value="P:positive regulation of NK T cell proliferation"/>
    <property type="evidence" value="ECO:0007669"/>
    <property type="project" value="Ensembl"/>
</dbReference>
<keyword evidence="6" id="KW-0399">Innate immunity</keyword>
<keyword evidence="9" id="KW-0051">Antiviral defense</keyword>
<dbReference type="SUPFAM" id="SSF47266">
    <property type="entry name" value="4-helical cytokines"/>
    <property type="match status" value="1"/>
</dbReference>
<dbReference type="GO" id="GO:0045672">
    <property type="term" value="P:positive regulation of osteoclast differentiation"/>
    <property type="evidence" value="ECO:0007669"/>
    <property type="project" value="Ensembl"/>
</dbReference>
<dbReference type="GO" id="GO:0032729">
    <property type="term" value="P:positive regulation of type II interferon production"/>
    <property type="evidence" value="ECO:0007669"/>
    <property type="project" value="Ensembl"/>
</dbReference>
<dbReference type="OMA" id="IRCSDAC"/>
<evidence type="ECO:0000256" key="13">
    <source>
        <dbReference type="ARBA" id="ARBA00030230"/>
    </source>
</evidence>
<evidence type="ECO:0000256" key="5">
    <source>
        <dbReference type="ARBA" id="ARBA00022525"/>
    </source>
</evidence>
<comment type="subcellular location">
    <subcellularLocation>
        <location evidence="1">Secreted</location>
    </subcellularLocation>
</comment>
<dbReference type="GO" id="GO:0032693">
    <property type="term" value="P:negative regulation of interleukin-10 production"/>
    <property type="evidence" value="ECO:0007669"/>
    <property type="project" value="Ensembl"/>
</dbReference>
<accession>F6V356</accession>
<feature type="chain" id="PRO_5028459288" description="Interleukin-23 subunit alpha" evidence="17">
    <location>
        <begin position="21"/>
        <end position="183"/>
    </location>
</feature>
<keyword evidence="19" id="KW-1185">Reference proteome</keyword>
<evidence type="ECO:0000256" key="1">
    <source>
        <dbReference type="ARBA" id="ARBA00004613"/>
    </source>
</evidence>
<gene>
    <name evidence="18" type="primary">IL23A</name>
</gene>
<dbReference type="eggNOG" id="ENOG502STAQ">
    <property type="taxonomic scope" value="Eukaryota"/>
</dbReference>
<keyword evidence="8" id="KW-0391">Immunity</keyword>
<dbReference type="FunFam" id="1.20.1250.10:FF:000024">
    <property type="entry name" value="Interleukin-23 subunit alpha"/>
    <property type="match status" value="1"/>
</dbReference>
<evidence type="ECO:0000256" key="12">
    <source>
        <dbReference type="ARBA" id="ARBA00023198"/>
    </source>
</evidence>
<dbReference type="GO" id="GO:0051607">
    <property type="term" value="P:defense response to virus"/>
    <property type="evidence" value="ECO:0007669"/>
    <property type="project" value="UniProtKB-KW"/>
</dbReference>
<proteinExistence type="inferred from homology"/>
<dbReference type="STRING" id="9258.ENSOANP00000020157"/>
<dbReference type="FunCoup" id="F6V356">
    <property type="interactions" value="349"/>
</dbReference>
<protein>
    <recommendedName>
        <fullName evidence="3">Interleukin-23 subunit alpha</fullName>
    </recommendedName>
    <alternativeName>
        <fullName evidence="13">Interleukin-23 subunit p19</fullName>
    </alternativeName>
</protein>
<dbReference type="Proteomes" id="UP000002279">
    <property type="component" value="Chromosome 10"/>
</dbReference>
<dbReference type="GO" id="GO:0048771">
    <property type="term" value="P:tissue remodeling"/>
    <property type="evidence" value="ECO:0007669"/>
    <property type="project" value="UniProtKB-KW"/>
</dbReference>
<dbReference type="GO" id="GO:0032740">
    <property type="term" value="P:positive regulation of interleukin-17 production"/>
    <property type="evidence" value="ECO:0007669"/>
    <property type="project" value="Ensembl"/>
</dbReference>
<dbReference type="Bgee" id="ENSOANG00000012738">
    <property type="expression patterns" value="Expressed in heart and 6 other cell types or tissues"/>
</dbReference>
<evidence type="ECO:0000256" key="14">
    <source>
        <dbReference type="ARBA" id="ARBA00045298"/>
    </source>
</evidence>
<evidence type="ECO:0000256" key="17">
    <source>
        <dbReference type="SAM" id="SignalP"/>
    </source>
</evidence>
<keyword evidence="5" id="KW-0964">Secreted</keyword>
<organism evidence="18 19">
    <name type="scientific">Ornithorhynchus anatinus</name>
    <name type="common">Duckbill platypus</name>
    <dbReference type="NCBI Taxonomy" id="9258"/>
    <lineage>
        <taxon>Eukaryota</taxon>
        <taxon>Metazoa</taxon>
        <taxon>Chordata</taxon>
        <taxon>Craniata</taxon>
        <taxon>Vertebrata</taxon>
        <taxon>Euteleostomi</taxon>
        <taxon>Mammalia</taxon>
        <taxon>Monotremata</taxon>
        <taxon>Ornithorhynchidae</taxon>
        <taxon>Ornithorhynchus</taxon>
    </lineage>
</organism>
<dbReference type="AlphaFoldDB" id="F6V356"/>
<comment type="subunit">
    <text evidence="15">Heterodimer with IL12B; disulfide-linked. The heterodimer is known as interleukin IL-23. Interacts with IL23R; this interaction enables recruitment of IL12RB1.</text>
</comment>
<dbReference type="GO" id="GO:0045087">
    <property type="term" value="P:innate immune response"/>
    <property type="evidence" value="ECO:0007669"/>
    <property type="project" value="UniProtKB-KW"/>
</dbReference>
<dbReference type="GO" id="GO:2000330">
    <property type="term" value="P:positive regulation of T-helper 17 cell lineage commitment"/>
    <property type="evidence" value="ECO:0000318"/>
    <property type="project" value="GO_Central"/>
</dbReference>
<keyword evidence="4" id="KW-0202">Cytokine</keyword>
<dbReference type="GO" id="GO:0032725">
    <property type="term" value="P:positive regulation of granulocyte macrophage colony-stimulating factor production"/>
    <property type="evidence" value="ECO:0007669"/>
    <property type="project" value="Ensembl"/>
</dbReference>
<dbReference type="InterPro" id="IPR009079">
    <property type="entry name" value="4_helix_cytokine-like_core"/>
</dbReference>
<feature type="compositionally biased region" description="Basic and acidic residues" evidence="16">
    <location>
        <begin position="55"/>
        <end position="66"/>
    </location>
</feature>
<keyword evidence="7 17" id="KW-0732">Signal</keyword>